<reference evidence="2 3" key="1">
    <citation type="submission" date="2019-12" db="EMBL/GenBank/DDBJ databases">
        <title>Genome sequenceing of Clostridium bovifaecis.</title>
        <authorList>
            <person name="Yao Y."/>
        </authorList>
    </citation>
    <scope>NUCLEOTIDE SEQUENCE [LARGE SCALE GENOMIC DNA]</scope>
    <source>
        <strain evidence="2 3">BXX</strain>
    </source>
</reference>
<proteinExistence type="predicted"/>
<sequence>MGVVSELCSGVKLPKMVKIKQNFNRDCIPKEQIPQVVFEQLSREEIKSQIKQGMSVAITCGSRGVANINIIIKAIVDFVKSCGGNPFVFPAMGSHGGATAEGQREMIEGYGVTEDFIGCPIKSSMETKRIGTTEEGHPVLIDKNAAEADAIIVCGRIKAHTAFNGPVESGLMKMMTIGMGKQQGAEVCHESGFKHMARLVQVFGNAIRKNSNVICGLGLIENAFDDTYKIVGLTNEEIPEKEPALLLEAKSLMGKLLFDTADVVVVDRIGKNVSGDGMDPNVTGTFGTPYAKGGIDAKRVVVLDLTEETHGNANGVGMADVTTKRLVDKANWEITYPNAITSTVISMVKIPAFMKNDKEAIQLGLRICNETDKESPRIIRIKDTMHLEYVYISEAMLEEAKQNPNIEILGEPQEWPFDEDGNLETQGTF</sequence>
<feature type="domain" description="LarA-like N-terminal" evidence="1">
    <location>
        <begin position="22"/>
        <end position="189"/>
    </location>
</feature>
<gene>
    <name evidence="2" type="ORF">GOM49_13685</name>
</gene>
<evidence type="ECO:0000259" key="1">
    <source>
        <dbReference type="Pfam" id="PF09861"/>
    </source>
</evidence>
<protein>
    <submittedName>
        <fullName evidence="2">DUF2088 domain-containing protein</fullName>
    </submittedName>
</protein>
<dbReference type="Gene3D" id="3.40.50.11440">
    <property type="match status" value="1"/>
</dbReference>
<organism evidence="2 3">
    <name type="scientific">Clostridium bovifaecis</name>
    <dbReference type="NCBI Taxonomy" id="2184719"/>
    <lineage>
        <taxon>Bacteria</taxon>
        <taxon>Bacillati</taxon>
        <taxon>Bacillota</taxon>
        <taxon>Clostridia</taxon>
        <taxon>Eubacteriales</taxon>
        <taxon>Clostridiaceae</taxon>
        <taxon>Clostridium</taxon>
    </lineage>
</organism>
<dbReference type="EMBL" id="CP046522">
    <property type="protein sequence ID" value="QGU96001.1"/>
    <property type="molecule type" value="Genomic_DNA"/>
</dbReference>
<dbReference type="Proteomes" id="UP000422764">
    <property type="component" value="Chromosome"/>
</dbReference>
<evidence type="ECO:0000313" key="2">
    <source>
        <dbReference type="EMBL" id="QGU96001.1"/>
    </source>
</evidence>
<accession>A0A6I6F0G9</accession>
<evidence type="ECO:0000313" key="3">
    <source>
        <dbReference type="Proteomes" id="UP000422764"/>
    </source>
</evidence>
<keyword evidence="3" id="KW-1185">Reference proteome</keyword>
<dbReference type="Pfam" id="PF09861">
    <property type="entry name" value="Lar_N"/>
    <property type="match status" value="1"/>
</dbReference>
<dbReference type="AlphaFoldDB" id="A0A6I6F0G9"/>
<name>A0A6I6F0G9_9CLOT</name>
<dbReference type="GO" id="GO:0050043">
    <property type="term" value="F:lactate racemase activity"/>
    <property type="evidence" value="ECO:0007669"/>
    <property type="project" value="InterPro"/>
</dbReference>
<dbReference type="InterPro" id="IPR018657">
    <property type="entry name" value="LarA-like_N"/>
</dbReference>